<keyword evidence="2" id="KW-1185">Reference proteome</keyword>
<reference evidence="1 2" key="1">
    <citation type="submission" date="2019-01" db="EMBL/GenBank/DDBJ databases">
        <authorList>
            <person name="Sayadi A."/>
        </authorList>
    </citation>
    <scope>NUCLEOTIDE SEQUENCE [LARGE SCALE GENOMIC DNA]</scope>
</reference>
<accession>A0A653DSG6</accession>
<organism evidence="1 2">
    <name type="scientific">Callosobruchus maculatus</name>
    <name type="common">Southern cowpea weevil</name>
    <name type="synonym">Pulse bruchid</name>
    <dbReference type="NCBI Taxonomy" id="64391"/>
    <lineage>
        <taxon>Eukaryota</taxon>
        <taxon>Metazoa</taxon>
        <taxon>Ecdysozoa</taxon>
        <taxon>Arthropoda</taxon>
        <taxon>Hexapoda</taxon>
        <taxon>Insecta</taxon>
        <taxon>Pterygota</taxon>
        <taxon>Neoptera</taxon>
        <taxon>Endopterygota</taxon>
        <taxon>Coleoptera</taxon>
        <taxon>Polyphaga</taxon>
        <taxon>Cucujiformia</taxon>
        <taxon>Chrysomeloidea</taxon>
        <taxon>Chrysomelidae</taxon>
        <taxon>Bruchinae</taxon>
        <taxon>Bruchini</taxon>
        <taxon>Callosobruchus</taxon>
    </lineage>
</organism>
<evidence type="ECO:0000313" key="2">
    <source>
        <dbReference type="Proteomes" id="UP000410492"/>
    </source>
</evidence>
<proteinExistence type="predicted"/>
<protein>
    <submittedName>
        <fullName evidence="1">Uncharacterized protein</fullName>
    </submittedName>
</protein>
<dbReference type="AlphaFoldDB" id="A0A653DSG6"/>
<name>A0A653DSG6_CALMS</name>
<dbReference type="OrthoDB" id="10327601at2759"/>
<gene>
    <name evidence="1" type="ORF">CALMAC_LOCUS19431</name>
</gene>
<dbReference type="Proteomes" id="UP000410492">
    <property type="component" value="Unassembled WGS sequence"/>
</dbReference>
<dbReference type="EMBL" id="CAACVG010013707">
    <property type="protein sequence ID" value="VEN62289.1"/>
    <property type="molecule type" value="Genomic_DNA"/>
</dbReference>
<evidence type="ECO:0000313" key="1">
    <source>
        <dbReference type="EMBL" id="VEN62289.1"/>
    </source>
</evidence>
<sequence>MKNSGYGKAVVVWMTKKFSVDKFSKYIFDITYRTHP</sequence>